<dbReference type="Proteomes" id="UP000794436">
    <property type="component" value="Unassembled WGS sequence"/>
</dbReference>
<dbReference type="GO" id="GO:0006513">
    <property type="term" value="P:protein monoubiquitination"/>
    <property type="evidence" value="ECO:0007669"/>
    <property type="project" value="TreeGrafter"/>
</dbReference>
<dbReference type="InterPro" id="IPR013083">
    <property type="entry name" value="Znf_RING/FYVE/PHD"/>
</dbReference>
<keyword evidence="6" id="KW-1185">Reference proteome</keyword>
<evidence type="ECO:0000259" key="1">
    <source>
        <dbReference type="Pfam" id="PF09765"/>
    </source>
</evidence>
<dbReference type="AlphaFoldDB" id="A0A8K1CHB5"/>
<dbReference type="PANTHER" id="PTHR13206">
    <property type="entry name" value="UBIQUITIN LIGASE PROTEIN PHF9 FANCONI ANEMIA GROUP L PROTEIN"/>
    <property type="match status" value="1"/>
</dbReference>
<dbReference type="PANTHER" id="PTHR13206:SF0">
    <property type="entry name" value="E3 UBIQUITIN-PROTEIN LIGASE FANCL"/>
    <property type="match status" value="1"/>
</dbReference>
<feature type="domain" description="FANCL C-terminal" evidence="2">
    <location>
        <begin position="310"/>
        <end position="396"/>
    </location>
</feature>
<dbReference type="CDD" id="cd16490">
    <property type="entry name" value="RING-CH-C4HC3_FANCL"/>
    <property type="match status" value="1"/>
</dbReference>
<dbReference type="SMART" id="SM01197">
    <property type="entry name" value="FANCL_C"/>
    <property type="match status" value="1"/>
</dbReference>
<protein>
    <recommendedName>
        <fullName evidence="7">RING-type domain-containing protein</fullName>
    </recommendedName>
</protein>
<dbReference type="GO" id="GO:0036297">
    <property type="term" value="P:interstrand cross-link repair"/>
    <property type="evidence" value="ECO:0007669"/>
    <property type="project" value="InterPro"/>
</dbReference>
<dbReference type="Gene3D" id="3.30.40.10">
    <property type="entry name" value="Zinc/RING finger domain, C3HC4 (zinc finger)"/>
    <property type="match status" value="1"/>
</dbReference>
<dbReference type="InterPro" id="IPR026848">
    <property type="entry name" value="Fancl"/>
</dbReference>
<dbReference type="SUPFAM" id="SSF57850">
    <property type="entry name" value="RING/U-box"/>
    <property type="match status" value="1"/>
</dbReference>
<dbReference type="Pfam" id="PF11793">
    <property type="entry name" value="FANCL_C"/>
    <property type="match status" value="1"/>
</dbReference>
<dbReference type="Gene3D" id="3.10.110.20">
    <property type="entry name" value="RWD domain-like"/>
    <property type="match status" value="1"/>
</dbReference>
<evidence type="ECO:0000313" key="6">
    <source>
        <dbReference type="Proteomes" id="UP000794436"/>
    </source>
</evidence>
<evidence type="ECO:0000259" key="4">
    <source>
        <dbReference type="Pfam" id="PF18891"/>
    </source>
</evidence>
<dbReference type="InterPro" id="IPR044037">
    <property type="entry name" value="FANCL_d3"/>
</dbReference>
<organism evidence="5 6">
    <name type="scientific">Pythium oligandrum</name>
    <name type="common">Mycoparasitic fungus</name>
    <dbReference type="NCBI Taxonomy" id="41045"/>
    <lineage>
        <taxon>Eukaryota</taxon>
        <taxon>Sar</taxon>
        <taxon>Stramenopiles</taxon>
        <taxon>Oomycota</taxon>
        <taxon>Peronosporomycetes</taxon>
        <taxon>Pythiales</taxon>
        <taxon>Pythiaceae</taxon>
        <taxon>Pythium</taxon>
    </lineage>
</organism>
<dbReference type="CDD" id="cd23786">
    <property type="entry name" value="ELF_FANCL"/>
    <property type="match status" value="1"/>
</dbReference>
<dbReference type="GO" id="GO:0061630">
    <property type="term" value="F:ubiquitin protein ligase activity"/>
    <property type="evidence" value="ECO:0007669"/>
    <property type="project" value="TreeGrafter"/>
</dbReference>
<evidence type="ECO:0000313" key="5">
    <source>
        <dbReference type="EMBL" id="TMW62142.1"/>
    </source>
</evidence>
<dbReference type="EMBL" id="SPLM01000074">
    <property type="protein sequence ID" value="TMW62142.1"/>
    <property type="molecule type" value="Genomic_DNA"/>
</dbReference>
<comment type="caution">
    <text evidence="5">The sequence shown here is derived from an EMBL/GenBank/DDBJ whole genome shotgun (WGS) entry which is preliminary data.</text>
</comment>
<dbReference type="InterPro" id="IPR043898">
    <property type="entry name" value="FANCL_d2"/>
</dbReference>
<dbReference type="Pfam" id="PF18891">
    <property type="entry name" value="FANCL_d3"/>
    <property type="match status" value="1"/>
</dbReference>
<evidence type="ECO:0000259" key="2">
    <source>
        <dbReference type="Pfam" id="PF11793"/>
    </source>
</evidence>
<feature type="domain" description="FANCL UBC-like" evidence="3">
    <location>
        <begin position="102"/>
        <end position="203"/>
    </location>
</feature>
<name>A0A8K1CHB5_PYTOL</name>
<dbReference type="InterPro" id="IPR043003">
    <property type="entry name" value="FANCL_d3_sf"/>
</dbReference>
<dbReference type="InterPro" id="IPR019162">
    <property type="entry name" value="FancL_WD-rpt_cont_dom"/>
</dbReference>
<sequence length="400" mass="45370">MALLVPENAARTSFAGYVRVGSDEYKVRVCGIEYTTDQKRMLFVNAQVVAEPFLATLLCDHEAILKVRLLQSSTLESFVRQLEELLTVLAPPKSVQTSLPNAEYYTQLMEEIDAIGWSRVVYLSDDLRLLELATQDVAQRTHNIRIMLPADYPQSAPTCAVDAPEPFNLSWSVVASSVNKRGLTAKPTLKTILEQFHAFLSEYQAFWNVLDEIDSTCCVLEPQHPTRATGRRRLAVQKHVSIQVQVNPEQSRGVCDVRFYGNESSIAPLRERWSEHLFQWTEELSVPDNLERLLEIELPSPRVTKTDEFALECGICYCYRLEMEVDEPTEGAQDGSGAERHVETSIPDRLCENVKCNRPFHEKCLFEWLKALPTARQSFNTVFGECPYCREAISAKVLTS</sequence>
<dbReference type="Gene3D" id="3.10.110.10">
    <property type="entry name" value="Ubiquitin Conjugating Enzyme"/>
    <property type="match status" value="1"/>
</dbReference>
<accession>A0A8K1CHB5</accession>
<feature type="domain" description="FANCL UBC-like" evidence="4">
    <location>
        <begin position="206"/>
        <end position="301"/>
    </location>
</feature>
<dbReference type="CDD" id="cd23832">
    <property type="entry name" value="DRWD-C_FANCL"/>
    <property type="match status" value="1"/>
</dbReference>
<dbReference type="GO" id="GO:0043240">
    <property type="term" value="C:Fanconi anaemia nuclear complex"/>
    <property type="evidence" value="ECO:0007669"/>
    <property type="project" value="InterPro"/>
</dbReference>
<dbReference type="Pfam" id="PF09765">
    <property type="entry name" value="FANCL_d1"/>
    <property type="match status" value="1"/>
</dbReference>
<proteinExistence type="predicted"/>
<dbReference type="InterPro" id="IPR016135">
    <property type="entry name" value="UBQ-conjugating_enzyme/RWD"/>
</dbReference>
<dbReference type="CDD" id="cd23831">
    <property type="entry name" value="DRWD-N_FANCL"/>
    <property type="match status" value="1"/>
</dbReference>
<dbReference type="OrthoDB" id="10263265at2759"/>
<evidence type="ECO:0000259" key="3">
    <source>
        <dbReference type="Pfam" id="PF18890"/>
    </source>
</evidence>
<dbReference type="Pfam" id="PF18890">
    <property type="entry name" value="FANCL_d2"/>
    <property type="match status" value="1"/>
</dbReference>
<evidence type="ECO:0008006" key="7">
    <source>
        <dbReference type="Google" id="ProtNLM"/>
    </source>
</evidence>
<feature type="domain" description="Fanconi anemia complex subunit FancL WD-repeat containing" evidence="1">
    <location>
        <begin position="3"/>
        <end position="87"/>
    </location>
</feature>
<gene>
    <name evidence="5" type="ORF">Poli38472_009635</name>
</gene>
<dbReference type="InterPro" id="IPR026850">
    <property type="entry name" value="FANCL_C"/>
</dbReference>
<reference evidence="5" key="1">
    <citation type="submission" date="2019-03" db="EMBL/GenBank/DDBJ databases">
        <title>Long read genome sequence of the mycoparasitic Pythium oligandrum ATCC 38472 isolated from sugarbeet rhizosphere.</title>
        <authorList>
            <person name="Gaulin E."/>
        </authorList>
    </citation>
    <scope>NUCLEOTIDE SEQUENCE</scope>
    <source>
        <strain evidence="5">ATCC 38472_TT</strain>
    </source>
</reference>